<organism evidence="4 5">
    <name type="scientific">Candidatus Roizmanbacteria bacterium RIFOXYD1_FULL_38_12</name>
    <dbReference type="NCBI Taxonomy" id="1802093"/>
    <lineage>
        <taxon>Bacteria</taxon>
        <taxon>Candidatus Roizmaniibacteriota</taxon>
    </lineage>
</organism>
<proteinExistence type="inferred from homology"/>
<comment type="similarity">
    <text evidence="1">Belongs to the bacterial ribosomal protein bS6 family.</text>
</comment>
<dbReference type="Proteomes" id="UP000177050">
    <property type="component" value="Unassembled WGS sequence"/>
</dbReference>
<dbReference type="GO" id="GO:0003735">
    <property type="term" value="F:structural constituent of ribosome"/>
    <property type="evidence" value="ECO:0007669"/>
    <property type="project" value="InterPro"/>
</dbReference>
<name>A0A1F7L1R6_9BACT</name>
<gene>
    <name evidence="4" type="ORF">A3K52_04900</name>
</gene>
<keyword evidence="4" id="KW-0689">Ribosomal protein</keyword>
<dbReference type="InterPro" id="IPR000529">
    <property type="entry name" value="Ribosomal_bS6"/>
</dbReference>
<comment type="caution">
    <text evidence="4">The sequence shown here is derived from an EMBL/GenBank/DDBJ whole genome shotgun (WGS) entry which is preliminary data.</text>
</comment>
<dbReference type="SUPFAM" id="SSF54995">
    <property type="entry name" value="Ribosomal protein S6"/>
    <property type="match status" value="1"/>
</dbReference>
<dbReference type="GO" id="GO:0019843">
    <property type="term" value="F:rRNA binding"/>
    <property type="evidence" value="ECO:0007669"/>
    <property type="project" value="InterPro"/>
</dbReference>
<dbReference type="CDD" id="cd00473">
    <property type="entry name" value="bS6"/>
    <property type="match status" value="1"/>
</dbReference>
<evidence type="ECO:0000313" key="4">
    <source>
        <dbReference type="EMBL" id="OGK74080.1"/>
    </source>
</evidence>
<dbReference type="GO" id="GO:0005840">
    <property type="term" value="C:ribosome"/>
    <property type="evidence" value="ECO:0007669"/>
    <property type="project" value="UniProtKB-KW"/>
</dbReference>
<dbReference type="Gene3D" id="3.30.70.60">
    <property type="match status" value="1"/>
</dbReference>
<accession>A0A1F7L1R6</accession>
<protein>
    <recommendedName>
        <fullName evidence="2">Small ribosomal subunit protein bS6</fullName>
    </recommendedName>
    <alternativeName>
        <fullName evidence="3">30S ribosomal protein S6</fullName>
    </alternativeName>
</protein>
<keyword evidence="4" id="KW-0687">Ribonucleoprotein</keyword>
<dbReference type="InterPro" id="IPR035980">
    <property type="entry name" value="Ribosomal_bS6_sf"/>
</dbReference>
<evidence type="ECO:0000256" key="1">
    <source>
        <dbReference type="ARBA" id="ARBA00009512"/>
    </source>
</evidence>
<dbReference type="AlphaFoldDB" id="A0A1F7L1R6"/>
<dbReference type="Pfam" id="PF01250">
    <property type="entry name" value="Ribosomal_S6"/>
    <property type="match status" value="1"/>
</dbReference>
<dbReference type="EMBL" id="MGBR01000001">
    <property type="protein sequence ID" value="OGK74080.1"/>
    <property type="molecule type" value="Genomic_DNA"/>
</dbReference>
<dbReference type="NCBIfam" id="TIGR00166">
    <property type="entry name" value="S6"/>
    <property type="match status" value="1"/>
</dbReference>
<dbReference type="InterPro" id="IPR020814">
    <property type="entry name" value="Ribosomal_S6_plastid/chlpt"/>
</dbReference>
<evidence type="ECO:0000256" key="2">
    <source>
        <dbReference type="ARBA" id="ARBA00035294"/>
    </source>
</evidence>
<dbReference type="GO" id="GO:0006412">
    <property type="term" value="P:translation"/>
    <property type="evidence" value="ECO:0007669"/>
    <property type="project" value="InterPro"/>
</dbReference>
<evidence type="ECO:0000313" key="5">
    <source>
        <dbReference type="Proteomes" id="UP000177050"/>
    </source>
</evidence>
<reference evidence="4 5" key="1">
    <citation type="journal article" date="2016" name="Nat. Commun.">
        <title>Thousands of microbial genomes shed light on interconnected biogeochemical processes in an aquifer system.</title>
        <authorList>
            <person name="Anantharaman K."/>
            <person name="Brown C.T."/>
            <person name="Hug L.A."/>
            <person name="Sharon I."/>
            <person name="Castelle C.J."/>
            <person name="Probst A.J."/>
            <person name="Thomas B.C."/>
            <person name="Singh A."/>
            <person name="Wilkins M.J."/>
            <person name="Karaoz U."/>
            <person name="Brodie E.L."/>
            <person name="Williams K.H."/>
            <person name="Hubbard S.S."/>
            <person name="Banfield J.F."/>
        </authorList>
    </citation>
    <scope>NUCLEOTIDE SEQUENCE [LARGE SCALE GENOMIC DNA]</scope>
</reference>
<dbReference type="InterPro" id="IPR014717">
    <property type="entry name" value="Transl_elong_EF1B/ribsomal_bS6"/>
</dbReference>
<sequence>MTYEFTFLLNEEKELSVIKELIVAQGGKVNEESAWGKKSLIYPIKKHYSASFYHWKLDIKKTKVAELRKKLNYNEKLIRYLLLVSE</sequence>
<evidence type="ECO:0000256" key="3">
    <source>
        <dbReference type="ARBA" id="ARBA00035520"/>
    </source>
</evidence>